<comment type="caution">
    <text evidence="1">The sequence shown here is derived from an EMBL/GenBank/DDBJ whole genome shotgun (WGS) entry which is preliminary data.</text>
</comment>
<dbReference type="Proteomes" id="UP001549119">
    <property type="component" value="Unassembled WGS sequence"/>
</dbReference>
<name>A0ABV2NMW6_9HYPH</name>
<evidence type="ECO:0000313" key="1">
    <source>
        <dbReference type="EMBL" id="MET3867864.1"/>
    </source>
</evidence>
<organism evidence="1 2">
    <name type="scientific">Methylobacterium radiotolerans</name>
    <dbReference type="NCBI Taxonomy" id="31998"/>
    <lineage>
        <taxon>Bacteria</taxon>
        <taxon>Pseudomonadati</taxon>
        <taxon>Pseudomonadota</taxon>
        <taxon>Alphaproteobacteria</taxon>
        <taxon>Hyphomicrobiales</taxon>
        <taxon>Methylobacteriaceae</taxon>
        <taxon>Methylobacterium</taxon>
    </lineage>
</organism>
<evidence type="ECO:0000313" key="2">
    <source>
        <dbReference type="Proteomes" id="UP001549119"/>
    </source>
</evidence>
<dbReference type="Pfam" id="PF05565">
    <property type="entry name" value="Sipho_Gp157"/>
    <property type="match status" value="1"/>
</dbReference>
<protein>
    <submittedName>
        <fullName evidence="1">Uncharacterized protein</fullName>
    </submittedName>
</protein>
<accession>A0ABV2NMW6</accession>
<gene>
    <name evidence="1" type="ORF">ABIC20_005173</name>
</gene>
<dbReference type="EMBL" id="JBEPNW010000002">
    <property type="protein sequence ID" value="MET3867864.1"/>
    <property type="molecule type" value="Genomic_DNA"/>
</dbReference>
<keyword evidence="2" id="KW-1185">Reference proteome</keyword>
<dbReference type="InterPro" id="IPR008840">
    <property type="entry name" value="Sipho_Gp157"/>
</dbReference>
<proteinExistence type="predicted"/>
<sequence>MKELEAARVLREHLSDLAQGDELFIRDSLEGETDLDGLVSTLVHAIGEDEAHAVGLKAYQDQIAQRVALYGERAEFKRRLLVQALEISGRPTIETDGGTVTLRPVAQKVVEGEIADIPAEFWQPQPPKLDRRALLAALKEGRDVPGASLSNGGTTISIRRA</sequence>
<reference evidence="1 2" key="1">
    <citation type="submission" date="2024-06" db="EMBL/GenBank/DDBJ databases">
        <title>Genomics of switchgrass bacterial isolates.</title>
        <authorList>
            <person name="Shade A."/>
        </authorList>
    </citation>
    <scope>NUCLEOTIDE SEQUENCE [LARGE SCALE GENOMIC DNA]</scope>
    <source>
        <strain evidence="1 2">PvP084</strain>
    </source>
</reference>